<keyword evidence="2" id="KW-1185">Reference proteome</keyword>
<dbReference type="EMBL" id="BGZK01000010">
    <property type="protein sequence ID" value="GBP03543.1"/>
    <property type="molecule type" value="Genomic_DNA"/>
</dbReference>
<name>A0A4C1SMV5_EUMVA</name>
<organism evidence="1 2">
    <name type="scientific">Eumeta variegata</name>
    <name type="common">Bagworm moth</name>
    <name type="synonym">Eumeta japonica</name>
    <dbReference type="NCBI Taxonomy" id="151549"/>
    <lineage>
        <taxon>Eukaryota</taxon>
        <taxon>Metazoa</taxon>
        <taxon>Ecdysozoa</taxon>
        <taxon>Arthropoda</taxon>
        <taxon>Hexapoda</taxon>
        <taxon>Insecta</taxon>
        <taxon>Pterygota</taxon>
        <taxon>Neoptera</taxon>
        <taxon>Endopterygota</taxon>
        <taxon>Lepidoptera</taxon>
        <taxon>Glossata</taxon>
        <taxon>Ditrysia</taxon>
        <taxon>Tineoidea</taxon>
        <taxon>Psychidae</taxon>
        <taxon>Oiketicinae</taxon>
        <taxon>Eumeta</taxon>
    </lineage>
</organism>
<protein>
    <submittedName>
        <fullName evidence="1">Uncharacterized protein</fullName>
    </submittedName>
</protein>
<comment type="caution">
    <text evidence="1">The sequence shown here is derived from an EMBL/GenBank/DDBJ whole genome shotgun (WGS) entry which is preliminary data.</text>
</comment>
<dbReference type="Proteomes" id="UP000299102">
    <property type="component" value="Unassembled WGS sequence"/>
</dbReference>
<accession>A0A4C1SMV5</accession>
<gene>
    <name evidence="1" type="ORF">EVAR_101866_1</name>
</gene>
<evidence type="ECO:0000313" key="2">
    <source>
        <dbReference type="Proteomes" id="UP000299102"/>
    </source>
</evidence>
<sequence>MFKSGANKIKVVFNASFPTSTGVSLNVCSHSEEKLQLNQLSNDEEAKYPVAMRLPRSSVYIDDVLGRTHTEAEAKELMLAFTK</sequence>
<evidence type="ECO:0000313" key="1">
    <source>
        <dbReference type="EMBL" id="GBP03543.1"/>
    </source>
</evidence>
<dbReference type="AlphaFoldDB" id="A0A4C1SMV5"/>
<reference evidence="1 2" key="1">
    <citation type="journal article" date="2019" name="Commun. Biol.">
        <title>The bagworm genome reveals a unique fibroin gene that provides high tensile strength.</title>
        <authorList>
            <person name="Kono N."/>
            <person name="Nakamura H."/>
            <person name="Ohtoshi R."/>
            <person name="Tomita M."/>
            <person name="Numata K."/>
            <person name="Arakawa K."/>
        </authorList>
    </citation>
    <scope>NUCLEOTIDE SEQUENCE [LARGE SCALE GENOMIC DNA]</scope>
</reference>
<dbReference type="OrthoDB" id="8052806at2759"/>
<proteinExistence type="predicted"/>